<dbReference type="InterPro" id="IPR003593">
    <property type="entry name" value="AAA+_ATPase"/>
</dbReference>
<dbReference type="PROSITE" id="PS01008">
    <property type="entry name" value="DNAA"/>
    <property type="match status" value="1"/>
</dbReference>
<dbReference type="CDD" id="cd06571">
    <property type="entry name" value="Bac_DnaA_C"/>
    <property type="match status" value="1"/>
</dbReference>
<keyword evidence="3" id="KW-0235">DNA replication</keyword>
<keyword evidence="5" id="KW-0067">ATP-binding</keyword>
<dbReference type="InterPro" id="IPR001957">
    <property type="entry name" value="Chromosome_initiator_DnaA"/>
</dbReference>
<dbReference type="GO" id="GO:0005886">
    <property type="term" value="C:plasma membrane"/>
    <property type="evidence" value="ECO:0007669"/>
    <property type="project" value="TreeGrafter"/>
</dbReference>
<dbReference type="GO" id="GO:0008289">
    <property type="term" value="F:lipid binding"/>
    <property type="evidence" value="ECO:0007669"/>
    <property type="project" value="UniProtKB-KW"/>
</dbReference>
<proteinExistence type="inferred from homology"/>
<evidence type="ECO:0008006" key="11">
    <source>
        <dbReference type="Google" id="ProtNLM"/>
    </source>
</evidence>
<keyword evidence="2" id="KW-0963">Cytoplasm</keyword>
<evidence type="ECO:0000256" key="5">
    <source>
        <dbReference type="ARBA" id="ARBA00022840"/>
    </source>
</evidence>
<dbReference type="AlphaFoldDB" id="A0A382A3X3"/>
<organism evidence="10">
    <name type="scientific">marine metagenome</name>
    <dbReference type="NCBI Taxonomy" id="408172"/>
    <lineage>
        <taxon>unclassified sequences</taxon>
        <taxon>metagenomes</taxon>
        <taxon>ecological metagenomes</taxon>
    </lineage>
</organism>
<dbReference type="EMBL" id="UINC01023666">
    <property type="protein sequence ID" value="SVA95777.1"/>
    <property type="molecule type" value="Genomic_DNA"/>
</dbReference>
<dbReference type="Pfam" id="PF00308">
    <property type="entry name" value="Bac_DnaA"/>
    <property type="match status" value="1"/>
</dbReference>
<dbReference type="InterPro" id="IPR013159">
    <property type="entry name" value="DnaA_C"/>
</dbReference>
<sequence>MNNKNILNKNTENFTSTKLDWSIIQAEMRNKLGNDIYESWLKKIGFVEELKNYVLLSVSTRFIRDWITSRYLDQILQIIKIYKKDINRVELKINEKKDENINQISQREISSLYENGNVAFIKDTYLQYNTIDSNKKFENFIIGSSNKLAFEASKKITENISRYNPLYIYGGVGMGKTHLLNAIGLSLKEKNKVMFISAERFMYQFVKSIKSNEMVKFKEYFRNTDILLIDDIQFMNGKEAMQEEFFHTFNALIDKGSQIIISADRAPNKLSRIQERIKSRFSGGLVVDIQKSNYDLRHKIVKIKTEELNVFYSNQINISDEIKKFISSEIKTSIRELVGAINRIVSFSRIYNKVPNISETKVILKDLLNLPENKVTIDLIQSTVCKFYKISKNEMLSSRRSRYLVRPRQTAIYLTKILTSKSLPEIGREFSNRDHTTIIHSVKTIEKLQKCDSELNNNIDILKNQILYNKENEV</sequence>
<dbReference type="PANTHER" id="PTHR30050">
    <property type="entry name" value="CHROMOSOMAL REPLICATION INITIATOR PROTEIN DNAA"/>
    <property type="match status" value="1"/>
</dbReference>
<dbReference type="Gene3D" id="3.30.300.180">
    <property type="match status" value="1"/>
</dbReference>
<dbReference type="InterPro" id="IPR018312">
    <property type="entry name" value="Chromosome_initiator_DnaA_CS"/>
</dbReference>
<evidence type="ECO:0000256" key="6">
    <source>
        <dbReference type="ARBA" id="ARBA00023121"/>
    </source>
</evidence>
<dbReference type="NCBIfam" id="TIGR00362">
    <property type="entry name" value="DnaA"/>
    <property type="match status" value="1"/>
</dbReference>
<dbReference type="CDD" id="cd00009">
    <property type="entry name" value="AAA"/>
    <property type="match status" value="1"/>
</dbReference>
<dbReference type="SUPFAM" id="SSF52540">
    <property type="entry name" value="P-loop containing nucleoside triphosphate hydrolases"/>
    <property type="match status" value="1"/>
</dbReference>
<evidence type="ECO:0000259" key="9">
    <source>
        <dbReference type="SMART" id="SM00760"/>
    </source>
</evidence>
<dbReference type="InterPro" id="IPR020591">
    <property type="entry name" value="Chromosome_initiator_DnaA-like"/>
</dbReference>
<dbReference type="PANTHER" id="PTHR30050:SF2">
    <property type="entry name" value="CHROMOSOMAL REPLICATION INITIATOR PROTEIN DNAA"/>
    <property type="match status" value="1"/>
</dbReference>
<comment type="similarity">
    <text evidence="1">Belongs to the DnaA family.</text>
</comment>
<evidence type="ECO:0000256" key="3">
    <source>
        <dbReference type="ARBA" id="ARBA00022705"/>
    </source>
</evidence>
<evidence type="ECO:0000259" key="8">
    <source>
        <dbReference type="SMART" id="SM00382"/>
    </source>
</evidence>
<dbReference type="Pfam" id="PF08299">
    <property type="entry name" value="Bac_DnaA_C"/>
    <property type="match status" value="1"/>
</dbReference>
<feature type="domain" description="AAA+ ATPase" evidence="8">
    <location>
        <begin position="162"/>
        <end position="291"/>
    </location>
</feature>
<reference evidence="10" key="1">
    <citation type="submission" date="2018-05" db="EMBL/GenBank/DDBJ databases">
        <authorList>
            <person name="Lanie J.A."/>
            <person name="Ng W.-L."/>
            <person name="Kazmierczak K.M."/>
            <person name="Andrzejewski T.M."/>
            <person name="Davidsen T.M."/>
            <person name="Wayne K.J."/>
            <person name="Tettelin H."/>
            <person name="Glass J.I."/>
            <person name="Rusch D."/>
            <person name="Podicherti R."/>
            <person name="Tsui H.-C.T."/>
            <person name="Winkler M.E."/>
        </authorList>
    </citation>
    <scope>NUCLEOTIDE SEQUENCE</scope>
</reference>
<evidence type="ECO:0000313" key="10">
    <source>
        <dbReference type="EMBL" id="SVA95777.1"/>
    </source>
</evidence>
<feature type="domain" description="Chromosomal replication initiator DnaA C-terminal" evidence="9">
    <location>
        <begin position="376"/>
        <end position="445"/>
    </location>
</feature>
<dbReference type="InterPro" id="IPR013317">
    <property type="entry name" value="DnaA_dom"/>
</dbReference>
<evidence type="ECO:0000256" key="1">
    <source>
        <dbReference type="ARBA" id="ARBA00006583"/>
    </source>
</evidence>
<dbReference type="Gene3D" id="1.10.8.60">
    <property type="match status" value="1"/>
</dbReference>
<keyword evidence="6" id="KW-0446">Lipid-binding</keyword>
<dbReference type="GO" id="GO:0003688">
    <property type="term" value="F:DNA replication origin binding"/>
    <property type="evidence" value="ECO:0007669"/>
    <property type="project" value="InterPro"/>
</dbReference>
<dbReference type="InterPro" id="IPR027417">
    <property type="entry name" value="P-loop_NTPase"/>
</dbReference>
<dbReference type="GO" id="GO:0005524">
    <property type="term" value="F:ATP binding"/>
    <property type="evidence" value="ECO:0007669"/>
    <property type="project" value="UniProtKB-KW"/>
</dbReference>
<dbReference type="HAMAP" id="MF_00377">
    <property type="entry name" value="DnaA_bact"/>
    <property type="match status" value="1"/>
</dbReference>
<name>A0A382A3X3_9ZZZZ</name>
<dbReference type="SMART" id="SM00760">
    <property type="entry name" value="Bac_DnaA_C"/>
    <property type="match status" value="1"/>
</dbReference>
<protein>
    <recommendedName>
        <fullName evidence="11">Chromosomal replication initiator protein DnaA</fullName>
    </recommendedName>
</protein>
<dbReference type="SUPFAM" id="SSF48295">
    <property type="entry name" value="TrpR-like"/>
    <property type="match status" value="1"/>
</dbReference>
<dbReference type="InterPro" id="IPR038454">
    <property type="entry name" value="DnaA_N_sf"/>
</dbReference>
<dbReference type="InterPro" id="IPR024633">
    <property type="entry name" value="DnaA_N_dom"/>
</dbReference>
<dbReference type="Gene3D" id="1.10.1750.10">
    <property type="match status" value="1"/>
</dbReference>
<gene>
    <name evidence="10" type="ORF">METZ01_LOCUS148631</name>
</gene>
<dbReference type="GO" id="GO:0006270">
    <property type="term" value="P:DNA replication initiation"/>
    <property type="evidence" value="ECO:0007669"/>
    <property type="project" value="InterPro"/>
</dbReference>
<evidence type="ECO:0000256" key="7">
    <source>
        <dbReference type="ARBA" id="ARBA00023125"/>
    </source>
</evidence>
<evidence type="ECO:0000256" key="4">
    <source>
        <dbReference type="ARBA" id="ARBA00022741"/>
    </source>
</evidence>
<dbReference type="GO" id="GO:0006275">
    <property type="term" value="P:regulation of DNA replication"/>
    <property type="evidence" value="ECO:0007669"/>
    <property type="project" value="InterPro"/>
</dbReference>
<dbReference type="Pfam" id="PF11638">
    <property type="entry name" value="DnaA_N"/>
    <property type="match status" value="1"/>
</dbReference>
<evidence type="ECO:0000256" key="2">
    <source>
        <dbReference type="ARBA" id="ARBA00022490"/>
    </source>
</evidence>
<dbReference type="SMART" id="SM00382">
    <property type="entry name" value="AAA"/>
    <property type="match status" value="1"/>
</dbReference>
<dbReference type="InterPro" id="IPR010921">
    <property type="entry name" value="Trp_repressor/repl_initiator"/>
</dbReference>
<dbReference type="FunFam" id="3.40.50.300:FF:000668">
    <property type="entry name" value="Chromosomal replication initiator protein DnaA"/>
    <property type="match status" value="1"/>
</dbReference>
<keyword evidence="7" id="KW-0238">DNA-binding</keyword>
<keyword evidence="4" id="KW-0547">Nucleotide-binding</keyword>
<accession>A0A382A3X3</accession>
<dbReference type="PRINTS" id="PR00051">
    <property type="entry name" value="DNAA"/>
</dbReference>
<dbReference type="Gene3D" id="3.40.50.300">
    <property type="entry name" value="P-loop containing nucleotide triphosphate hydrolases"/>
    <property type="match status" value="1"/>
</dbReference>